<comment type="caution">
    <text evidence="1">The sequence shown here is derived from an EMBL/GenBank/DDBJ whole genome shotgun (WGS) entry which is preliminary data.</text>
</comment>
<organism evidence="1 2">
    <name type="scientific">Nocardia aurantia</name>
    <dbReference type="NCBI Taxonomy" id="2585199"/>
    <lineage>
        <taxon>Bacteria</taxon>
        <taxon>Bacillati</taxon>
        <taxon>Actinomycetota</taxon>
        <taxon>Actinomycetes</taxon>
        <taxon>Mycobacteriales</taxon>
        <taxon>Nocardiaceae</taxon>
        <taxon>Nocardia</taxon>
    </lineage>
</organism>
<dbReference type="RefSeq" id="WP_153344310.1">
    <property type="nucleotide sequence ID" value="NZ_WEGI01000008.1"/>
</dbReference>
<evidence type="ECO:0000313" key="1">
    <source>
        <dbReference type="EMBL" id="MQY28418.1"/>
    </source>
</evidence>
<proteinExistence type="predicted"/>
<evidence type="ECO:0000313" key="2">
    <source>
        <dbReference type="Proteomes" id="UP000431401"/>
    </source>
</evidence>
<reference evidence="1 2" key="1">
    <citation type="submission" date="2019-10" db="EMBL/GenBank/DDBJ databases">
        <title>Nocardia macrotermitis sp. nov. and Nocardia aurantia sp. nov., isolated from the gut of fungus growing-termite Macrotermes natalensis.</title>
        <authorList>
            <person name="Benndorf R."/>
            <person name="Schwitalla J."/>
            <person name="Martin K."/>
            <person name="De Beer W."/>
            <person name="Kaster A.-K."/>
            <person name="Vollmers J."/>
            <person name="Poulsen M."/>
            <person name="Beemelmanns C."/>
        </authorList>
    </citation>
    <scope>NUCLEOTIDE SEQUENCE [LARGE SCALE GENOMIC DNA]</scope>
    <source>
        <strain evidence="1 2">RB56</strain>
    </source>
</reference>
<keyword evidence="2" id="KW-1185">Reference proteome</keyword>
<gene>
    <name evidence="1" type="ORF">NRB56_40020</name>
</gene>
<dbReference type="EMBL" id="WEGI01000008">
    <property type="protein sequence ID" value="MQY28418.1"/>
    <property type="molecule type" value="Genomic_DNA"/>
</dbReference>
<protein>
    <submittedName>
        <fullName evidence="1">Uncharacterized protein</fullName>
    </submittedName>
</protein>
<dbReference type="AlphaFoldDB" id="A0A7K0DS42"/>
<name>A0A7K0DS42_9NOCA</name>
<accession>A0A7K0DS42</accession>
<sequence>MLTHRDGARLLTTCPVPETGAKSGPAQQGWENILPQSPAQRAWRHDRSGAGLDLIIAGVETRLRAAG</sequence>
<dbReference type="Proteomes" id="UP000431401">
    <property type="component" value="Unassembled WGS sequence"/>
</dbReference>